<name>A0A0P0VTQ8_ORYSJ</name>
<dbReference type="PaxDb" id="39947-A0A0P0VTQ8"/>
<gene>
    <name evidence="1" type="ordered locus">Os03g0171450</name>
    <name evidence="1" type="ORF">OSNPB_030171450</name>
</gene>
<reference evidence="2" key="1">
    <citation type="journal article" date="2005" name="Nature">
        <title>The map-based sequence of the rice genome.</title>
        <authorList>
            <consortium name="International rice genome sequencing project (IRGSP)"/>
            <person name="Matsumoto T."/>
            <person name="Wu J."/>
            <person name="Kanamori H."/>
            <person name="Katayose Y."/>
            <person name="Fujisawa M."/>
            <person name="Namiki N."/>
            <person name="Mizuno H."/>
            <person name="Yamamoto K."/>
            <person name="Antonio B.A."/>
            <person name="Baba T."/>
            <person name="Sakata K."/>
            <person name="Nagamura Y."/>
            <person name="Aoki H."/>
            <person name="Arikawa K."/>
            <person name="Arita K."/>
            <person name="Bito T."/>
            <person name="Chiden Y."/>
            <person name="Fujitsuka N."/>
            <person name="Fukunaka R."/>
            <person name="Hamada M."/>
            <person name="Harada C."/>
            <person name="Hayashi A."/>
            <person name="Hijishita S."/>
            <person name="Honda M."/>
            <person name="Hosokawa S."/>
            <person name="Ichikawa Y."/>
            <person name="Idonuma A."/>
            <person name="Iijima M."/>
            <person name="Ikeda M."/>
            <person name="Ikeno M."/>
            <person name="Ito K."/>
            <person name="Ito S."/>
            <person name="Ito T."/>
            <person name="Ito Y."/>
            <person name="Ito Y."/>
            <person name="Iwabuchi A."/>
            <person name="Kamiya K."/>
            <person name="Karasawa W."/>
            <person name="Kurita K."/>
            <person name="Katagiri S."/>
            <person name="Kikuta A."/>
            <person name="Kobayashi H."/>
            <person name="Kobayashi N."/>
            <person name="Machita K."/>
            <person name="Maehara T."/>
            <person name="Masukawa M."/>
            <person name="Mizubayashi T."/>
            <person name="Mukai Y."/>
            <person name="Nagasaki H."/>
            <person name="Nagata Y."/>
            <person name="Naito S."/>
            <person name="Nakashima M."/>
            <person name="Nakama Y."/>
            <person name="Nakamichi Y."/>
            <person name="Nakamura M."/>
            <person name="Meguro A."/>
            <person name="Negishi M."/>
            <person name="Ohta I."/>
            <person name="Ohta T."/>
            <person name="Okamoto M."/>
            <person name="Ono N."/>
            <person name="Saji S."/>
            <person name="Sakaguchi M."/>
            <person name="Sakai K."/>
            <person name="Shibata M."/>
            <person name="Shimokawa T."/>
            <person name="Song J."/>
            <person name="Takazaki Y."/>
            <person name="Terasawa K."/>
            <person name="Tsugane M."/>
            <person name="Tsuji K."/>
            <person name="Ueda S."/>
            <person name="Waki K."/>
            <person name="Yamagata H."/>
            <person name="Yamamoto M."/>
            <person name="Yamamoto S."/>
            <person name="Yamane H."/>
            <person name="Yoshiki S."/>
            <person name="Yoshihara R."/>
            <person name="Yukawa K."/>
            <person name="Zhong H."/>
            <person name="Yano M."/>
            <person name="Yuan Q."/>
            <person name="Ouyang S."/>
            <person name="Liu J."/>
            <person name="Jones K.M."/>
            <person name="Gansberger K."/>
            <person name="Moffat K."/>
            <person name="Hill J."/>
            <person name="Bera J."/>
            <person name="Fadrosh D."/>
            <person name="Jin S."/>
            <person name="Johri S."/>
            <person name="Kim M."/>
            <person name="Overton L."/>
            <person name="Reardon M."/>
            <person name="Tsitrin T."/>
            <person name="Vuong H."/>
            <person name="Weaver B."/>
            <person name="Ciecko A."/>
            <person name="Tallon L."/>
            <person name="Jackson J."/>
            <person name="Pai G."/>
            <person name="Aken S.V."/>
            <person name="Utterback T."/>
            <person name="Reidmuller S."/>
            <person name="Feldblyum T."/>
            <person name="Hsiao J."/>
            <person name="Zismann V."/>
            <person name="Iobst S."/>
            <person name="de Vazeille A.R."/>
            <person name="Buell C.R."/>
            <person name="Ying K."/>
            <person name="Li Y."/>
            <person name="Lu T."/>
            <person name="Huang Y."/>
            <person name="Zhao Q."/>
            <person name="Feng Q."/>
            <person name="Zhang L."/>
            <person name="Zhu J."/>
            <person name="Weng Q."/>
            <person name="Mu J."/>
            <person name="Lu Y."/>
            <person name="Fan D."/>
            <person name="Liu Y."/>
            <person name="Guan J."/>
            <person name="Zhang Y."/>
            <person name="Yu S."/>
            <person name="Liu X."/>
            <person name="Zhang Y."/>
            <person name="Hong G."/>
            <person name="Han B."/>
            <person name="Choisne N."/>
            <person name="Demange N."/>
            <person name="Orjeda G."/>
            <person name="Samain S."/>
            <person name="Cattolico L."/>
            <person name="Pelletier E."/>
            <person name="Couloux A."/>
            <person name="Segurens B."/>
            <person name="Wincker P."/>
            <person name="D'Hont A."/>
            <person name="Scarpelli C."/>
            <person name="Weissenbach J."/>
            <person name="Salanoubat M."/>
            <person name="Quetier F."/>
            <person name="Yu Y."/>
            <person name="Kim H.R."/>
            <person name="Rambo T."/>
            <person name="Currie J."/>
            <person name="Collura K."/>
            <person name="Luo M."/>
            <person name="Yang T."/>
            <person name="Ammiraju J.S.S."/>
            <person name="Engler F."/>
            <person name="Soderlund C."/>
            <person name="Wing R.A."/>
            <person name="Palmer L.E."/>
            <person name="de la Bastide M."/>
            <person name="Spiegel L."/>
            <person name="Nascimento L."/>
            <person name="Zutavern T."/>
            <person name="O'Shaughnessy A."/>
            <person name="Dike S."/>
            <person name="Dedhia N."/>
            <person name="Preston R."/>
            <person name="Balija V."/>
            <person name="McCombie W.R."/>
            <person name="Chow T."/>
            <person name="Chen H."/>
            <person name="Chung M."/>
            <person name="Chen C."/>
            <person name="Shaw J."/>
            <person name="Wu H."/>
            <person name="Hsiao K."/>
            <person name="Chao Y."/>
            <person name="Chu M."/>
            <person name="Cheng C."/>
            <person name="Hour A."/>
            <person name="Lee P."/>
            <person name="Lin S."/>
            <person name="Lin Y."/>
            <person name="Liou J."/>
            <person name="Liu S."/>
            <person name="Hsing Y."/>
            <person name="Raghuvanshi S."/>
            <person name="Mohanty A."/>
            <person name="Bharti A.K."/>
            <person name="Gaur A."/>
            <person name="Gupta V."/>
            <person name="Kumar D."/>
            <person name="Ravi V."/>
            <person name="Vij S."/>
            <person name="Kapur A."/>
            <person name="Khurana P."/>
            <person name="Khurana P."/>
            <person name="Khurana J.P."/>
            <person name="Tyagi A.K."/>
            <person name="Gaikwad K."/>
            <person name="Singh A."/>
            <person name="Dalal V."/>
            <person name="Srivastava S."/>
            <person name="Dixit A."/>
            <person name="Pal A.K."/>
            <person name="Ghazi I.A."/>
            <person name="Yadav M."/>
            <person name="Pandit A."/>
            <person name="Bhargava A."/>
            <person name="Sureshbabu K."/>
            <person name="Batra K."/>
            <person name="Sharma T.R."/>
            <person name="Mohapatra T."/>
            <person name="Singh N.K."/>
            <person name="Messing J."/>
            <person name="Nelson A.B."/>
            <person name="Fuks G."/>
            <person name="Kavchok S."/>
            <person name="Keizer G."/>
            <person name="Linton E."/>
            <person name="Llaca V."/>
            <person name="Song R."/>
            <person name="Tanyolac B."/>
            <person name="Young S."/>
            <person name="Ho-Il K."/>
            <person name="Hahn J.H."/>
            <person name="Sangsakoo G."/>
            <person name="Vanavichit A."/>
            <person name="de Mattos Luiz.A.T."/>
            <person name="Zimmer P.D."/>
            <person name="Malone G."/>
            <person name="Dellagostin O."/>
            <person name="de Oliveira A.C."/>
            <person name="Bevan M."/>
            <person name="Bancroft I."/>
            <person name="Minx P."/>
            <person name="Cordum H."/>
            <person name="Wilson R."/>
            <person name="Cheng Z."/>
            <person name="Jin W."/>
            <person name="Jiang J."/>
            <person name="Leong S.A."/>
            <person name="Iwama H."/>
            <person name="Gojobori T."/>
            <person name="Itoh T."/>
            <person name="Niimura Y."/>
            <person name="Fujii Y."/>
            <person name="Habara T."/>
            <person name="Sakai H."/>
            <person name="Sato Y."/>
            <person name="Wilson G."/>
            <person name="Kumar K."/>
            <person name="McCouch S."/>
            <person name="Juretic N."/>
            <person name="Hoen D."/>
            <person name="Wright S."/>
            <person name="Bruskiewich R."/>
            <person name="Bureau T."/>
            <person name="Miyao A."/>
            <person name="Hirochika H."/>
            <person name="Nishikawa T."/>
            <person name="Kadowaki K."/>
            <person name="Sugiura M."/>
            <person name="Burr B."/>
            <person name="Sasaki T."/>
        </authorList>
    </citation>
    <scope>NUCLEOTIDE SEQUENCE [LARGE SCALE GENOMIC DNA]</scope>
    <source>
        <strain evidence="2">cv. Nipponbare</strain>
    </source>
</reference>
<dbReference type="InParanoid" id="A0A0P0VTQ8"/>
<evidence type="ECO:0000313" key="1">
    <source>
        <dbReference type="EMBL" id="BAS82535.1"/>
    </source>
</evidence>
<protein>
    <submittedName>
        <fullName evidence="1">Os03g0171450 protein</fullName>
    </submittedName>
</protein>
<dbReference type="AlphaFoldDB" id="A0A0P0VTQ8"/>
<reference evidence="1 2" key="3">
    <citation type="journal article" date="2013" name="Rice">
        <title>Improvement of the Oryza sativa Nipponbare reference genome using next generation sequence and optical map data.</title>
        <authorList>
            <person name="Kawahara Y."/>
            <person name="de la Bastide M."/>
            <person name="Hamilton J.P."/>
            <person name="Kanamori H."/>
            <person name="McCombie W.R."/>
            <person name="Ouyang S."/>
            <person name="Schwartz D.C."/>
            <person name="Tanaka T."/>
            <person name="Wu J."/>
            <person name="Zhou S."/>
            <person name="Childs K.L."/>
            <person name="Davidson R.M."/>
            <person name="Lin H."/>
            <person name="Quesada-Ocampo L."/>
            <person name="Vaillancourt B."/>
            <person name="Sakai H."/>
            <person name="Lee S.S."/>
            <person name="Kim J."/>
            <person name="Numa H."/>
            <person name="Itoh T."/>
            <person name="Buell C.R."/>
            <person name="Matsumoto T."/>
        </authorList>
    </citation>
    <scope>NUCLEOTIDE SEQUENCE [LARGE SCALE GENOMIC DNA]</scope>
    <source>
        <strain evidence="2">cv. Nipponbare</strain>
    </source>
</reference>
<keyword evidence="2" id="KW-1185">Reference proteome</keyword>
<proteinExistence type="predicted"/>
<dbReference type="Proteomes" id="UP000059680">
    <property type="component" value="Chromosome 3"/>
</dbReference>
<sequence>MKDLNGDSVLITWTDLFATTFFPSVFFLGDITLAGNVPAIAEATPGSQLQRCAASIRCRPHRSWSPIVDHIAASTSQRRPNF</sequence>
<dbReference type="EMBL" id="AP014959">
    <property type="protein sequence ID" value="BAS82535.1"/>
    <property type="molecule type" value="Genomic_DNA"/>
</dbReference>
<accession>A0A0P0VTQ8</accession>
<organism evidence="1 2">
    <name type="scientific">Oryza sativa subsp. japonica</name>
    <name type="common">Rice</name>
    <dbReference type="NCBI Taxonomy" id="39947"/>
    <lineage>
        <taxon>Eukaryota</taxon>
        <taxon>Viridiplantae</taxon>
        <taxon>Streptophyta</taxon>
        <taxon>Embryophyta</taxon>
        <taxon>Tracheophyta</taxon>
        <taxon>Spermatophyta</taxon>
        <taxon>Magnoliopsida</taxon>
        <taxon>Liliopsida</taxon>
        <taxon>Poales</taxon>
        <taxon>Poaceae</taxon>
        <taxon>BOP clade</taxon>
        <taxon>Oryzoideae</taxon>
        <taxon>Oryzeae</taxon>
        <taxon>Oryzinae</taxon>
        <taxon>Oryza</taxon>
        <taxon>Oryza sativa</taxon>
    </lineage>
</organism>
<reference evidence="1 2" key="2">
    <citation type="journal article" date="2013" name="Plant Cell Physiol.">
        <title>Rice Annotation Project Database (RAP-DB): an integrative and interactive database for rice genomics.</title>
        <authorList>
            <person name="Sakai H."/>
            <person name="Lee S.S."/>
            <person name="Tanaka T."/>
            <person name="Numa H."/>
            <person name="Kim J."/>
            <person name="Kawahara Y."/>
            <person name="Wakimoto H."/>
            <person name="Yang C.C."/>
            <person name="Iwamoto M."/>
            <person name="Abe T."/>
            <person name="Yamada Y."/>
            <person name="Muto A."/>
            <person name="Inokuchi H."/>
            <person name="Ikemura T."/>
            <person name="Matsumoto T."/>
            <person name="Sasaki T."/>
            <person name="Itoh T."/>
        </authorList>
    </citation>
    <scope>NUCLEOTIDE SEQUENCE [LARGE SCALE GENOMIC DNA]</scope>
    <source>
        <strain evidence="2">cv. Nipponbare</strain>
    </source>
</reference>
<evidence type="ECO:0000313" key="2">
    <source>
        <dbReference type="Proteomes" id="UP000059680"/>
    </source>
</evidence>